<comment type="similarity">
    <text evidence="2">Belongs to the GSP C family.</text>
</comment>
<keyword evidence="5" id="KW-0997">Cell inner membrane</keyword>
<keyword evidence="13" id="KW-1185">Reference proteome</keyword>
<feature type="transmembrane region" description="Helical" evidence="10">
    <location>
        <begin position="25"/>
        <end position="46"/>
    </location>
</feature>
<protein>
    <submittedName>
        <fullName evidence="12">Type II secretion system protein GspC</fullName>
    </submittedName>
</protein>
<evidence type="ECO:0000256" key="6">
    <source>
        <dbReference type="ARBA" id="ARBA00022692"/>
    </source>
</evidence>
<keyword evidence="4" id="KW-1003">Cell membrane</keyword>
<sequence>MAVDKLNPQSMALFFGQHQRQINRFVVAILAIYLLAFLADLVWRIIPEPKTSAQNAGQIAENNAQSSSNNSPNTDIRALQQLNLFGDLVVQTQPVQEAVTDAPETRLNLVLTGVVSSSNLDYGTAVIEHRGSQAVYGIGEKIEGTNAILHQVQSDRVIIRNGVRNETLMMEGIDYEQANRAREARLREVAVAQRNSSRNVTAPAPASRLSNEAIEATRQLRESPDSFVDFISVAPHREDDVTVGYKISPGKNPALFEATGLKSGDVVTLINGLDLTDPQQSIDAMGELRNAEFIELTVNRNGEILTLYLELPEA</sequence>
<evidence type="ECO:0000256" key="9">
    <source>
        <dbReference type="ARBA" id="ARBA00023136"/>
    </source>
</evidence>
<dbReference type="Gene3D" id="2.30.30.830">
    <property type="match status" value="1"/>
</dbReference>
<dbReference type="Proteomes" id="UP000275281">
    <property type="component" value="Unassembled WGS sequence"/>
</dbReference>
<dbReference type="NCBIfam" id="TIGR01713">
    <property type="entry name" value="typeII_sec_gspC"/>
    <property type="match status" value="1"/>
</dbReference>
<dbReference type="SUPFAM" id="SSF50156">
    <property type="entry name" value="PDZ domain-like"/>
    <property type="match status" value="1"/>
</dbReference>
<dbReference type="GO" id="GO:0005886">
    <property type="term" value="C:plasma membrane"/>
    <property type="evidence" value="ECO:0007669"/>
    <property type="project" value="UniProtKB-SubCell"/>
</dbReference>
<dbReference type="InterPro" id="IPR001639">
    <property type="entry name" value="T2SS_protein-GspC"/>
</dbReference>
<proteinExistence type="inferred from homology"/>
<keyword evidence="3" id="KW-0813">Transport</keyword>
<keyword evidence="9 10" id="KW-0472">Membrane</keyword>
<reference evidence="12 13" key="1">
    <citation type="submission" date="2018-11" db="EMBL/GenBank/DDBJ databases">
        <authorList>
            <person name="Ye M.-Q."/>
            <person name="Du Z.-J."/>
        </authorList>
    </citation>
    <scope>NUCLEOTIDE SEQUENCE [LARGE SCALE GENOMIC DNA]</scope>
    <source>
        <strain evidence="12 13">U0105</strain>
    </source>
</reference>
<dbReference type="OrthoDB" id="1491375at2"/>
<evidence type="ECO:0000259" key="11">
    <source>
        <dbReference type="Pfam" id="PF11356"/>
    </source>
</evidence>
<comment type="subcellular location">
    <subcellularLocation>
        <location evidence="1">Cell inner membrane</location>
    </subcellularLocation>
</comment>
<dbReference type="GO" id="GO:0015627">
    <property type="term" value="C:type II protein secretion system complex"/>
    <property type="evidence" value="ECO:0007669"/>
    <property type="project" value="InterPro"/>
</dbReference>
<dbReference type="AlphaFoldDB" id="A0A3N5XZH3"/>
<accession>A0A3N5XZH3</accession>
<evidence type="ECO:0000256" key="4">
    <source>
        <dbReference type="ARBA" id="ARBA00022475"/>
    </source>
</evidence>
<dbReference type="Pfam" id="PF11356">
    <property type="entry name" value="T2SSC"/>
    <property type="match status" value="1"/>
</dbReference>
<dbReference type="InterPro" id="IPR036034">
    <property type="entry name" value="PDZ_sf"/>
</dbReference>
<evidence type="ECO:0000256" key="1">
    <source>
        <dbReference type="ARBA" id="ARBA00004533"/>
    </source>
</evidence>
<dbReference type="EMBL" id="RPOK01000003">
    <property type="protein sequence ID" value="RPJ66697.1"/>
    <property type="molecule type" value="Genomic_DNA"/>
</dbReference>
<evidence type="ECO:0000256" key="8">
    <source>
        <dbReference type="ARBA" id="ARBA00022989"/>
    </source>
</evidence>
<comment type="caution">
    <text evidence="12">The sequence shown here is derived from an EMBL/GenBank/DDBJ whole genome shotgun (WGS) entry which is preliminary data.</text>
</comment>
<gene>
    <name evidence="12" type="primary">gspC</name>
    <name evidence="12" type="ORF">DRW07_11515</name>
</gene>
<organism evidence="12 13">
    <name type="scientific">Alteromonas sediminis</name>
    <dbReference type="NCBI Taxonomy" id="2259342"/>
    <lineage>
        <taxon>Bacteria</taxon>
        <taxon>Pseudomonadati</taxon>
        <taxon>Pseudomonadota</taxon>
        <taxon>Gammaproteobacteria</taxon>
        <taxon>Alteromonadales</taxon>
        <taxon>Alteromonadaceae</taxon>
        <taxon>Alteromonas/Salinimonas group</taxon>
        <taxon>Alteromonas</taxon>
    </lineage>
</organism>
<name>A0A3N5XZH3_9ALTE</name>
<evidence type="ECO:0000313" key="12">
    <source>
        <dbReference type="EMBL" id="RPJ66697.1"/>
    </source>
</evidence>
<dbReference type="RefSeq" id="WP_124028054.1">
    <property type="nucleotide sequence ID" value="NZ_JBHRSN010000006.1"/>
</dbReference>
<feature type="domain" description="Type II secretion system protein GspC N-terminal" evidence="11">
    <location>
        <begin position="30"/>
        <end position="170"/>
    </location>
</feature>
<dbReference type="InterPro" id="IPR024961">
    <property type="entry name" value="T2SS_GspC_N"/>
</dbReference>
<dbReference type="Gene3D" id="2.30.42.10">
    <property type="match status" value="1"/>
</dbReference>
<evidence type="ECO:0000313" key="13">
    <source>
        <dbReference type="Proteomes" id="UP000275281"/>
    </source>
</evidence>
<dbReference type="GO" id="GO:0015628">
    <property type="term" value="P:protein secretion by the type II secretion system"/>
    <property type="evidence" value="ECO:0007669"/>
    <property type="project" value="InterPro"/>
</dbReference>
<keyword evidence="6 10" id="KW-0812">Transmembrane</keyword>
<evidence type="ECO:0000256" key="7">
    <source>
        <dbReference type="ARBA" id="ARBA00022927"/>
    </source>
</evidence>
<evidence type="ECO:0000256" key="10">
    <source>
        <dbReference type="SAM" id="Phobius"/>
    </source>
</evidence>
<keyword evidence="7" id="KW-0653">Protein transport</keyword>
<evidence type="ECO:0000256" key="2">
    <source>
        <dbReference type="ARBA" id="ARBA00007986"/>
    </source>
</evidence>
<keyword evidence="8 10" id="KW-1133">Transmembrane helix</keyword>
<evidence type="ECO:0000256" key="3">
    <source>
        <dbReference type="ARBA" id="ARBA00022448"/>
    </source>
</evidence>
<evidence type="ECO:0000256" key="5">
    <source>
        <dbReference type="ARBA" id="ARBA00022519"/>
    </source>
</evidence>